<name>A0AAV8TBM4_9ROSI</name>
<sequence length="90" mass="10235">MYVDLSGKSVLHIKILSWLSMLFFFFFGVSFSLPEKHRSTGLAFFLAFPRNSYVRKTSLSYFGGWFASLAASVALLLKLIIQWDSCELPS</sequence>
<dbReference type="EMBL" id="JAIWQS010000005">
    <property type="protein sequence ID" value="KAJ8763704.1"/>
    <property type="molecule type" value="Genomic_DNA"/>
</dbReference>
<organism evidence="2 3">
    <name type="scientific">Erythroxylum novogranatense</name>
    <dbReference type="NCBI Taxonomy" id="1862640"/>
    <lineage>
        <taxon>Eukaryota</taxon>
        <taxon>Viridiplantae</taxon>
        <taxon>Streptophyta</taxon>
        <taxon>Embryophyta</taxon>
        <taxon>Tracheophyta</taxon>
        <taxon>Spermatophyta</taxon>
        <taxon>Magnoliopsida</taxon>
        <taxon>eudicotyledons</taxon>
        <taxon>Gunneridae</taxon>
        <taxon>Pentapetalae</taxon>
        <taxon>rosids</taxon>
        <taxon>fabids</taxon>
        <taxon>Malpighiales</taxon>
        <taxon>Erythroxylaceae</taxon>
        <taxon>Erythroxylum</taxon>
    </lineage>
</organism>
<evidence type="ECO:0000256" key="1">
    <source>
        <dbReference type="SAM" id="Phobius"/>
    </source>
</evidence>
<reference evidence="2 3" key="1">
    <citation type="submission" date="2021-09" db="EMBL/GenBank/DDBJ databases">
        <title>Genomic insights and catalytic innovation underlie evolution of tropane alkaloids biosynthesis.</title>
        <authorList>
            <person name="Wang Y.-J."/>
            <person name="Tian T."/>
            <person name="Huang J.-P."/>
            <person name="Huang S.-X."/>
        </authorList>
    </citation>
    <scope>NUCLEOTIDE SEQUENCE [LARGE SCALE GENOMIC DNA]</scope>
    <source>
        <strain evidence="2">KIB-2018</strain>
        <tissue evidence="2">Leaf</tissue>
    </source>
</reference>
<dbReference type="AlphaFoldDB" id="A0AAV8TBM4"/>
<keyword evidence="3" id="KW-1185">Reference proteome</keyword>
<feature type="transmembrane region" description="Helical" evidence="1">
    <location>
        <begin position="59"/>
        <end position="81"/>
    </location>
</feature>
<protein>
    <submittedName>
        <fullName evidence="2">Uncharacterized protein</fullName>
    </submittedName>
</protein>
<comment type="caution">
    <text evidence="2">The sequence shown here is derived from an EMBL/GenBank/DDBJ whole genome shotgun (WGS) entry which is preliminary data.</text>
</comment>
<gene>
    <name evidence="2" type="ORF">K2173_003176</name>
</gene>
<feature type="transmembrane region" description="Helical" evidence="1">
    <location>
        <begin position="15"/>
        <end position="33"/>
    </location>
</feature>
<keyword evidence="1" id="KW-0812">Transmembrane</keyword>
<keyword evidence="1" id="KW-0472">Membrane</keyword>
<evidence type="ECO:0000313" key="3">
    <source>
        <dbReference type="Proteomes" id="UP001159364"/>
    </source>
</evidence>
<evidence type="ECO:0000313" key="2">
    <source>
        <dbReference type="EMBL" id="KAJ8763704.1"/>
    </source>
</evidence>
<accession>A0AAV8TBM4</accession>
<keyword evidence="1" id="KW-1133">Transmembrane helix</keyword>
<proteinExistence type="predicted"/>
<dbReference type="Proteomes" id="UP001159364">
    <property type="component" value="Linkage Group LG05"/>
</dbReference>